<proteinExistence type="inferred from homology"/>
<feature type="binding site" evidence="4 6">
    <location>
        <position position="117"/>
    </location>
    <ligand>
        <name>substrate</name>
    </ligand>
</feature>
<dbReference type="PIRSF" id="PIRSF001430">
    <property type="entry name" value="tRNA_psdUrid_synth"/>
    <property type="match status" value="1"/>
</dbReference>
<dbReference type="GO" id="GO:0160147">
    <property type="term" value="F:tRNA pseudouridine(38-40) synthase activity"/>
    <property type="evidence" value="ECO:0007669"/>
    <property type="project" value="UniProtKB-EC"/>
</dbReference>
<dbReference type="Pfam" id="PF01416">
    <property type="entry name" value="PseudoU_synth_1"/>
    <property type="match status" value="2"/>
</dbReference>
<keyword evidence="10" id="KW-1185">Reference proteome</keyword>
<comment type="caution">
    <text evidence="9">The sequence shown here is derived from an EMBL/GenBank/DDBJ whole genome shotgun (WGS) entry which is preliminary data.</text>
</comment>
<dbReference type="FunFam" id="3.30.70.580:FF:000001">
    <property type="entry name" value="tRNA pseudouridine synthase A"/>
    <property type="match status" value="1"/>
</dbReference>
<protein>
    <recommendedName>
        <fullName evidence="4">tRNA pseudouridine synthase A</fullName>
        <ecNumber evidence="4">5.4.99.12</ecNumber>
    </recommendedName>
    <alternativeName>
        <fullName evidence="4">tRNA pseudouridine(38-40) synthase</fullName>
    </alternativeName>
    <alternativeName>
        <fullName evidence="4">tRNA pseudouridylate synthase I</fullName>
    </alternativeName>
    <alternativeName>
        <fullName evidence="4">tRNA-uridine isomerase I</fullName>
    </alternativeName>
</protein>
<sequence>MILISIRYKIIFSYDGTNFCGFQVQPNQRTVQGEITKVVNQIAKNPSKPIKICGSGRTDSGVHALAQVAHFDFPFKIASNHMFKALNSMLPLDIVVKKVNIVSKDFHARFDVSGKRYMYRIDLGQFRDPFKRFYTGHWRGKLDLNKIQVALNDLIGTHDFTSFVASGSEARSNIRTIYEATYHLDSSNNELRFEFYGNGFLYNMVRIIVGVLVEIGSGYRDVHDILRLYRIKDRTQARRTASPQGLYLKHVYYEYEDPKHPTKSSYKI</sequence>
<evidence type="ECO:0000256" key="3">
    <source>
        <dbReference type="ARBA" id="ARBA00023235"/>
    </source>
</evidence>
<comment type="catalytic activity">
    <reaction evidence="4 7">
        <text>uridine(38/39/40) in tRNA = pseudouridine(38/39/40) in tRNA</text>
        <dbReference type="Rhea" id="RHEA:22376"/>
        <dbReference type="Rhea" id="RHEA-COMP:10085"/>
        <dbReference type="Rhea" id="RHEA-COMP:10087"/>
        <dbReference type="ChEBI" id="CHEBI:65314"/>
        <dbReference type="ChEBI" id="CHEBI:65315"/>
        <dbReference type="EC" id="5.4.99.12"/>
    </reaction>
</comment>
<feature type="domain" description="Pseudouridine synthase I TruA alpha/beta" evidence="8">
    <location>
        <begin position="11"/>
        <end position="111"/>
    </location>
</feature>
<dbReference type="AlphaFoldDB" id="A0A9W6B192"/>
<dbReference type="CDD" id="cd02570">
    <property type="entry name" value="PseudoU_synth_EcTruA"/>
    <property type="match status" value="1"/>
</dbReference>
<evidence type="ECO:0000313" key="9">
    <source>
        <dbReference type="EMBL" id="GLB46635.1"/>
    </source>
</evidence>
<evidence type="ECO:0000313" key="10">
    <source>
        <dbReference type="Proteomes" id="UP001144204"/>
    </source>
</evidence>
<comment type="caution">
    <text evidence="4">Lacks conserved residue(s) required for the propagation of feature annotation.</text>
</comment>
<dbReference type="GO" id="GO:0031119">
    <property type="term" value="P:tRNA pseudouridine synthesis"/>
    <property type="evidence" value="ECO:0007669"/>
    <property type="project" value="UniProtKB-UniRule"/>
</dbReference>
<dbReference type="NCBIfam" id="TIGR00071">
    <property type="entry name" value="hisT_truA"/>
    <property type="match status" value="1"/>
</dbReference>
<name>A0A9W6B192_9LACO</name>
<feature type="domain" description="Pseudouridine synthase I TruA alpha/beta" evidence="8">
    <location>
        <begin position="150"/>
        <end position="254"/>
    </location>
</feature>
<dbReference type="Proteomes" id="UP001144204">
    <property type="component" value="Unassembled WGS sequence"/>
</dbReference>
<dbReference type="SUPFAM" id="SSF55120">
    <property type="entry name" value="Pseudouridine synthase"/>
    <property type="match status" value="1"/>
</dbReference>
<comment type="subunit">
    <text evidence="4">Homodimer.</text>
</comment>
<dbReference type="InterPro" id="IPR020103">
    <property type="entry name" value="PsdUridine_synth_cat_dom_sf"/>
</dbReference>
<dbReference type="InterPro" id="IPR020095">
    <property type="entry name" value="PsdUridine_synth_TruA_C"/>
</dbReference>
<dbReference type="Gene3D" id="3.30.70.660">
    <property type="entry name" value="Pseudouridine synthase I, catalytic domain, C-terminal subdomain"/>
    <property type="match status" value="1"/>
</dbReference>
<evidence type="ECO:0000259" key="8">
    <source>
        <dbReference type="Pfam" id="PF01416"/>
    </source>
</evidence>
<comment type="similarity">
    <text evidence="1 4 7">Belongs to the tRNA pseudouridine synthase TruA family.</text>
</comment>
<organism evidence="9 10">
    <name type="scientific">Philodulcilactobacillus myokoensis</name>
    <dbReference type="NCBI Taxonomy" id="2929573"/>
    <lineage>
        <taxon>Bacteria</taxon>
        <taxon>Bacillati</taxon>
        <taxon>Bacillota</taxon>
        <taxon>Bacilli</taxon>
        <taxon>Lactobacillales</taxon>
        <taxon>Lactobacillaceae</taxon>
        <taxon>Philodulcilactobacillus</taxon>
    </lineage>
</organism>
<gene>
    <name evidence="4 9" type="primary">truA</name>
    <name evidence="9" type="ORF">WR164_06140</name>
</gene>
<evidence type="ECO:0000256" key="4">
    <source>
        <dbReference type="HAMAP-Rule" id="MF_00171"/>
    </source>
</evidence>
<keyword evidence="3 4" id="KW-0413">Isomerase</keyword>
<dbReference type="InterPro" id="IPR001406">
    <property type="entry name" value="PsdUridine_synth_TruA"/>
</dbReference>
<accession>A0A9W6B192</accession>
<reference evidence="9" key="2">
    <citation type="journal article" date="2023" name="PLoS ONE">
        <title>Philodulcilactobacillus myokoensis gen. nov., sp. nov., a fructophilic, acidophilic, and agar-phobic lactic acid bacterium isolated from fermented vegetable extracts.</title>
        <authorList>
            <person name="Kouya T."/>
            <person name="Ishiyama Y."/>
            <person name="Ohashi S."/>
            <person name="Kumakubo R."/>
            <person name="Yamazaki T."/>
            <person name="Otaki T."/>
        </authorList>
    </citation>
    <scope>NUCLEOTIDE SEQUENCE</scope>
    <source>
        <strain evidence="9">WR16-4</strain>
    </source>
</reference>
<feature type="active site" description="Nucleophile" evidence="4 5">
    <location>
        <position position="59"/>
    </location>
</feature>
<reference evidence="9" key="1">
    <citation type="submission" date="2022-07" db="EMBL/GenBank/DDBJ databases">
        <authorList>
            <person name="Kouya T."/>
            <person name="Ishiyama Y."/>
        </authorList>
    </citation>
    <scope>NUCLEOTIDE SEQUENCE</scope>
    <source>
        <strain evidence="9">WR16-4</strain>
    </source>
</reference>
<evidence type="ECO:0000256" key="1">
    <source>
        <dbReference type="ARBA" id="ARBA00009375"/>
    </source>
</evidence>
<evidence type="ECO:0000256" key="7">
    <source>
        <dbReference type="RuleBase" id="RU003792"/>
    </source>
</evidence>
<evidence type="ECO:0000256" key="5">
    <source>
        <dbReference type="PIRSR" id="PIRSR001430-1"/>
    </source>
</evidence>
<dbReference type="PANTHER" id="PTHR11142">
    <property type="entry name" value="PSEUDOURIDYLATE SYNTHASE"/>
    <property type="match status" value="1"/>
</dbReference>
<dbReference type="EC" id="5.4.99.12" evidence="4"/>
<dbReference type="GO" id="GO:0003723">
    <property type="term" value="F:RNA binding"/>
    <property type="evidence" value="ECO:0007669"/>
    <property type="project" value="InterPro"/>
</dbReference>
<dbReference type="InterPro" id="IPR020094">
    <property type="entry name" value="TruA/RsuA/RluB/E/F_N"/>
</dbReference>
<evidence type="ECO:0000256" key="2">
    <source>
        <dbReference type="ARBA" id="ARBA00022694"/>
    </source>
</evidence>
<dbReference type="EMBL" id="BRPL01000002">
    <property type="protein sequence ID" value="GLB46635.1"/>
    <property type="molecule type" value="Genomic_DNA"/>
</dbReference>
<dbReference type="Gene3D" id="3.30.70.580">
    <property type="entry name" value="Pseudouridine synthase I, catalytic domain, N-terminal subdomain"/>
    <property type="match status" value="1"/>
</dbReference>
<dbReference type="InterPro" id="IPR020097">
    <property type="entry name" value="PsdUridine_synth_TruA_a/b_dom"/>
</dbReference>
<evidence type="ECO:0000256" key="6">
    <source>
        <dbReference type="PIRSR" id="PIRSR001430-2"/>
    </source>
</evidence>
<keyword evidence="2 4" id="KW-0819">tRNA processing</keyword>
<dbReference type="HAMAP" id="MF_00171">
    <property type="entry name" value="TruA"/>
    <property type="match status" value="1"/>
</dbReference>
<dbReference type="PANTHER" id="PTHR11142:SF0">
    <property type="entry name" value="TRNA PSEUDOURIDINE SYNTHASE-LIKE 1"/>
    <property type="match status" value="1"/>
</dbReference>
<comment type="function">
    <text evidence="4">Formation of pseudouridine at positions 38, 39 and 40 in the anticodon stem and loop of transfer RNAs.</text>
</comment>